<dbReference type="InterPro" id="IPR036390">
    <property type="entry name" value="WH_DNA-bd_sf"/>
</dbReference>
<sequence>MSAGTDSSRRRNLSAVLRLVHTRRGLSRAELTRLTRLNRSTIGGLVAELAQLGLVVEAEPAIDGVGRPSPRIEPNPDVLAVTVNPDVDAVTVGLVGLGGVVRARVRRATRRVPTPERAATVADGVIRKLLARSPRARVIGLGVGVPGLVREADGTVVLAPHLGWRDQPVADVFTAGTSIQARVANDARLAAVAEATFGAAAGHRSVVYLNGSASGIGGGVLIEGRPLRGRSGFAGELGHTTVNPDGARCHCGRRGCLETEVTRDRLLAALGLADAAPEDLEGRLLADDSPARPEITRQLDWLAQAMIDFSNAFDPELIILGGFLGSLQAADPARLDDAIARQAFAALGTPPEIRRATLGPDLPVIGPAELIFESLIADPK</sequence>
<evidence type="ECO:0000313" key="2">
    <source>
        <dbReference type="EMBL" id="NYE75056.1"/>
    </source>
</evidence>
<keyword evidence="2" id="KW-0808">Transferase</keyword>
<dbReference type="Gene3D" id="3.30.420.40">
    <property type="match status" value="2"/>
</dbReference>
<dbReference type="Pfam" id="PF00480">
    <property type="entry name" value="ROK"/>
    <property type="match status" value="1"/>
</dbReference>
<dbReference type="GO" id="GO:0016301">
    <property type="term" value="F:kinase activity"/>
    <property type="evidence" value="ECO:0007669"/>
    <property type="project" value="UniProtKB-KW"/>
</dbReference>
<comment type="similarity">
    <text evidence="1">Belongs to the ROK (NagC/XylR) family.</text>
</comment>
<evidence type="ECO:0000313" key="3">
    <source>
        <dbReference type="Proteomes" id="UP000569914"/>
    </source>
</evidence>
<keyword evidence="2" id="KW-0418">Kinase</keyword>
<evidence type="ECO:0000256" key="1">
    <source>
        <dbReference type="ARBA" id="ARBA00006479"/>
    </source>
</evidence>
<dbReference type="InterPro" id="IPR036388">
    <property type="entry name" value="WH-like_DNA-bd_sf"/>
</dbReference>
<dbReference type="PANTHER" id="PTHR18964:SF149">
    <property type="entry name" value="BIFUNCTIONAL UDP-N-ACETYLGLUCOSAMINE 2-EPIMERASE_N-ACETYLMANNOSAMINE KINASE"/>
    <property type="match status" value="1"/>
</dbReference>
<reference evidence="2 3" key="1">
    <citation type="submission" date="2020-07" db="EMBL/GenBank/DDBJ databases">
        <title>Sequencing the genomes of 1000 actinobacteria strains.</title>
        <authorList>
            <person name="Klenk H.-P."/>
        </authorList>
    </citation>
    <scope>NUCLEOTIDE SEQUENCE [LARGE SCALE GENOMIC DNA]</scope>
    <source>
        <strain evidence="2 3">DSM 22083</strain>
    </source>
</reference>
<dbReference type="SUPFAM" id="SSF46785">
    <property type="entry name" value="Winged helix' DNA-binding domain"/>
    <property type="match status" value="1"/>
</dbReference>
<dbReference type="InterPro" id="IPR043129">
    <property type="entry name" value="ATPase_NBD"/>
</dbReference>
<gene>
    <name evidence="2" type="ORF">BKA15_006385</name>
</gene>
<comment type="caution">
    <text evidence="2">The sequence shown here is derived from an EMBL/GenBank/DDBJ whole genome shotgun (WGS) entry which is preliminary data.</text>
</comment>
<dbReference type="InterPro" id="IPR000600">
    <property type="entry name" value="ROK"/>
</dbReference>
<dbReference type="SUPFAM" id="SSF53067">
    <property type="entry name" value="Actin-like ATPase domain"/>
    <property type="match status" value="1"/>
</dbReference>
<accession>A0A7Y9IDP8</accession>
<dbReference type="PANTHER" id="PTHR18964">
    <property type="entry name" value="ROK (REPRESSOR, ORF, KINASE) FAMILY"/>
    <property type="match status" value="1"/>
</dbReference>
<dbReference type="RefSeq" id="WP_179757628.1">
    <property type="nucleotide sequence ID" value="NZ_JACCBU010000001.1"/>
</dbReference>
<dbReference type="Proteomes" id="UP000569914">
    <property type="component" value="Unassembled WGS sequence"/>
</dbReference>
<dbReference type="EMBL" id="JACCBU010000001">
    <property type="protein sequence ID" value="NYE75056.1"/>
    <property type="molecule type" value="Genomic_DNA"/>
</dbReference>
<name>A0A7Y9IDP8_9ACTN</name>
<protein>
    <submittedName>
        <fullName evidence="2">Putative NBD/HSP70 family sugar kinase</fullName>
    </submittedName>
</protein>
<keyword evidence="3" id="KW-1185">Reference proteome</keyword>
<dbReference type="AlphaFoldDB" id="A0A7Y9IDP8"/>
<proteinExistence type="inferred from homology"/>
<dbReference type="Gene3D" id="1.10.10.10">
    <property type="entry name" value="Winged helix-like DNA-binding domain superfamily/Winged helix DNA-binding domain"/>
    <property type="match status" value="1"/>
</dbReference>
<organism evidence="2 3">
    <name type="scientific">Microlunatus parietis</name>
    <dbReference type="NCBI Taxonomy" id="682979"/>
    <lineage>
        <taxon>Bacteria</taxon>
        <taxon>Bacillati</taxon>
        <taxon>Actinomycetota</taxon>
        <taxon>Actinomycetes</taxon>
        <taxon>Propionibacteriales</taxon>
        <taxon>Propionibacteriaceae</taxon>
        <taxon>Microlunatus</taxon>
    </lineage>
</organism>